<dbReference type="KEGG" id="ptes:JQU52_04725"/>
<dbReference type="NCBIfam" id="NF008619">
    <property type="entry name" value="PRK11598.1"/>
    <property type="match status" value="1"/>
</dbReference>
<evidence type="ECO:0000256" key="6">
    <source>
        <dbReference type="ARBA" id="ARBA00022989"/>
    </source>
</evidence>
<dbReference type="GO" id="GO:0016776">
    <property type="term" value="F:phosphotransferase activity, phosphate group as acceptor"/>
    <property type="evidence" value="ECO:0007669"/>
    <property type="project" value="TreeGrafter"/>
</dbReference>
<gene>
    <name evidence="11" type="primary">eptA</name>
    <name evidence="11" type="ORF">JQU52_04725</name>
</gene>
<keyword evidence="12" id="KW-1185">Reference proteome</keyword>
<dbReference type="PANTHER" id="PTHR30443:SF0">
    <property type="entry name" value="PHOSPHOETHANOLAMINE TRANSFERASE EPTA"/>
    <property type="match status" value="1"/>
</dbReference>
<dbReference type="Proteomes" id="UP000653156">
    <property type="component" value="Chromosome"/>
</dbReference>
<keyword evidence="7 8" id="KW-0472">Membrane</keyword>
<feature type="transmembrane region" description="Helical" evidence="8">
    <location>
        <begin position="44"/>
        <end position="62"/>
    </location>
</feature>
<dbReference type="InterPro" id="IPR012549">
    <property type="entry name" value="EptA-like_N"/>
</dbReference>
<keyword evidence="4 11" id="KW-0808">Transferase</keyword>
<accession>A0A892ZGR0</accession>
<name>A0A892ZGR0_9NEIS</name>
<dbReference type="InterPro" id="IPR058130">
    <property type="entry name" value="PEA_transf_C"/>
</dbReference>
<keyword evidence="6 8" id="KW-1133">Transmembrane helix</keyword>
<feature type="transmembrane region" description="Helical" evidence="8">
    <location>
        <begin position="74"/>
        <end position="95"/>
    </location>
</feature>
<evidence type="ECO:0000256" key="3">
    <source>
        <dbReference type="ARBA" id="ARBA00022519"/>
    </source>
</evidence>
<proteinExistence type="predicted"/>
<evidence type="ECO:0000313" key="12">
    <source>
        <dbReference type="Proteomes" id="UP000653156"/>
    </source>
</evidence>
<feature type="domain" description="Sulfatase N-terminal" evidence="9">
    <location>
        <begin position="232"/>
        <end position="523"/>
    </location>
</feature>
<dbReference type="AlphaFoldDB" id="A0A892ZGR0"/>
<reference evidence="11" key="1">
    <citation type="submission" date="2021-02" db="EMBL/GenBank/DDBJ databases">
        <title>Neisseriaceae sp. 26B isolated from the cloaca of a Common Toad-headed Turtle (Mesoclemmys nasuta).</title>
        <authorList>
            <person name="Spergser J."/>
            <person name="Busse H.-J."/>
        </authorList>
    </citation>
    <scope>NUCLEOTIDE SEQUENCE</scope>
    <source>
        <strain evidence="11">26B</strain>
    </source>
</reference>
<dbReference type="EMBL" id="CP069798">
    <property type="protein sequence ID" value="QRQ82695.1"/>
    <property type="molecule type" value="Genomic_DNA"/>
</dbReference>
<dbReference type="PANTHER" id="PTHR30443">
    <property type="entry name" value="INNER MEMBRANE PROTEIN"/>
    <property type="match status" value="1"/>
</dbReference>
<evidence type="ECO:0000256" key="5">
    <source>
        <dbReference type="ARBA" id="ARBA00022692"/>
    </source>
</evidence>
<keyword evidence="2" id="KW-1003">Cell membrane</keyword>
<dbReference type="InterPro" id="IPR017850">
    <property type="entry name" value="Alkaline_phosphatase_core_sf"/>
</dbReference>
<evidence type="ECO:0000256" key="2">
    <source>
        <dbReference type="ARBA" id="ARBA00022475"/>
    </source>
</evidence>
<dbReference type="GO" id="GO:0005886">
    <property type="term" value="C:plasma membrane"/>
    <property type="evidence" value="ECO:0007669"/>
    <property type="project" value="UniProtKB-SubCell"/>
</dbReference>
<feature type="transmembrane region" description="Helical" evidence="8">
    <location>
        <begin position="151"/>
        <end position="174"/>
    </location>
</feature>
<dbReference type="CDD" id="cd16017">
    <property type="entry name" value="LptA"/>
    <property type="match status" value="1"/>
</dbReference>
<keyword evidence="5 8" id="KW-0812">Transmembrane</keyword>
<dbReference type="InterPro" id="IPR040423">
    <property type="entry name" value="PEA_transferase"/>
</dbReference>
<comment type="subcellular location">
    <subcellularLocation>
        <location evidence="1">Cell inner membrane</location>
        <topology evidence="1">Multi-pass membrane protein</topology>
    </subcellularLocation>
</comment>
<feature type="transmembrane region" description="Helical" evidence="8">
    <location>
        <begin position="115"/>
        <end position="139"/>
    </location>
</feature>
<evidence type="ECO:0000313" key="11">
    <source>
        <dbReference type="EMBL" id="QRQ82695.1"/>
    </source>
</evidence>
<dbReference type="Pfam" id="PF00884">
    <property type="entry name" value="Sulfatase"/>
    <property type="match status" value="1"/>
</dbReference>
<evidence type="ECO:0000256" key="1">
    <source>
        <dbReference type="ARBA" id="ARBA00004429"/>
    </source>
</evidence>
<organism evidence="11 12">
    <name type="scientific">Paralysiella testudinis</name>
    <dbReference type="NCBI Taxonomy" id="2809020"/>
    <lineage>
        <taxon>Bacteria</taxon>
        <taxon>Pseudomonadati</taxon>
        <taxon>Pseudomonadota</taxon>
        <taxon>Betaproteobacteria</taxon>
        <taxon>Neisseriales</taxon>
        <taxon>Neisseriaceae</taxon>
        <taxon>Paralysiella</taxon>
    </lineage>
</organism>
<evidence type="ECO:0000256" key="7">
    <source>
        <dbReference type="ARBA" id="ARBA00023136"/>
    </source>
</evidence>
<dbReference type="Pfam" id="PF08019">
    <property type="entry name" value="EptA_B_N"/>
    <property type="match status" value="1"/>
</dbReference>
<sequence length="540" mass="60768">MRWRLHLSSNQIVLVFSVFALVVFNIHYWQHMAAHAPFGEGRNWLLWLTMPFFLLACMNFLIQLTFWPYVHKVWIPLLLVLGAGASYAVMTQNIYFNADMMQNIIQTNPGEAKSWLAPGFIGWVLLTGVLPALLYVWLVRVRYAKRWYQEIGWRLASVIASVLVVAIVAATAYGNYASFFRNNRGIAHQITPSNLIGSGFSTAYNVYDANRPLVQIGLDAKRTTAQGERKKVFILVVGETTRADNWGLSGYARQTTPQLAALGSEVINFAQASSCGTSTATSLPCLFSRMSRSDYNGNRAAHEEGLMDILQRAGIYTSWRENDGGCKGACDRIKHVDVQDWAPKNECVREGCWDIHLLTGLQQEIDAMPNDGVIVLHTIGSHGPSYYQRYPQAFRKFTPTCDTNQIQQCDRQALINTYDNTVLYADHVLAETIKLLQNDSQVDSALWYFSDHGESLGEKGMYLHGAPYMIAPSQQTHIPMVFWASPGFYQHSGLNQTCLRDHAGQQTYSHDNVFHSMLGIMGVGTEEYQADLDLFRACRS</sequence>
<evidence type="ECO:0000256" key="4">
    <source>
        <dbReference type="ARBA" id="ARBA00022679"/>
    </source>
</evidence>
<protein>
    <submittedName>
        <fullName evidence="11">Phosphoethanolamine transferase EptA</fullName>
    </submittedName>
</protein>
<dbReference type="Gene3D" id="3.40.720.10">
    <property type="entry name" value="Alkaline Phosphatase, subunit A"/>
    <property type="match status" value="1"/>
</dbReference>
<evidence type="ECO:0000259" key="9">
    <source>
        <dbReference type="Pfam" id="PF00884"/>
    </source>
</evidence>
<dbReference type="GO" id="GO:0009244">
    <property type="term" value="P:lipopolysaccharide core region biosynthetic process"/>
    <property type="evidence" value="ECO:0007669"/>
    <property type="project" value="TreeGrafter"/>
</dbReference>
<feature type="domain" description="Phosphoethanolamine transferase N-terminal" evidence="10">
    <location>
        <begin position="54"/>
        <end position="203"/>
    </location>
</feature>
<dbReference type="NCBIfam" id="NF028537">
    <property type="entry name" value="P_eth_NH2_trans"/>
    <property type="match status" value="1"/>
</dbReference>
<dbReference type="RefSeq" id="WP_230339983.1">
    <property type="nucleotide sequence ID" value="NZ_CP069798.1"/>
</dbReference>
<evidence type="ECO:0000259" key="10">
    <source>
        <dbReference type="Pfam" id="PF08019"/>
    </source>
</evidence>
<keyword evidence="3" id="KW-0997">Cell inner membrane</keyword>
<evidence type="ECO:0000256" key="8">
    <source>
        <dbReference type="SAM" id="Phobius"/>
    </source>
</evidence>
<dbReference type="SUPFAM" id="SSF53649">
    <property type="entry name" value="Alkaline phosphatase-like"/>
    <property type="match status" value="1"/>
</dbReference>
<dbReference type="InterPro" id="IPR000917">
    <property type="entry name" value="Sulfatase_N"/>
</dbReference>
<feature type="transmembrane region" description="Helical" evidence="8">
    <location>
        <begin position="12"/>
        <end position="29"/>
    </location>
</feature>